<name>A0ACA9Q791_9GLOM</name>
<dbReference type="Proteomes" id="UP000789525">
    <property type="component" value="Unassembled WGS sequence"/>
</dbReference>
<reference evidence="1" key="1">
    <citation type="submission" date="2021-06" db="EMBL/GenBank/DDBJ databases">
        <authorList>
            <person name="Kallberg Y."/>
            <person name="Tangrot J."/>
            <person name="Rosling A."/>
        </authorList>
    </citation>
    <scope>NUCLEOTIDE SEQUENCE</scope>
    <source>
        <strain evidence="1">CL356</strain>
    </source>
</reference>
<feature type="non-terminal residue" evidence="1">
    <location>
        <position position="1"/>
    </location>
</feature>
<comment type="caution">
    <text evidence="1">The sequence shown here is derived from an EMBL/GenBank/DDBJ whole genome shotgun (WGS) entry which is preliminary data.</text>
</comment>
<dbReference type="EMBL" id="CAJVPT010047740">
    <property type="protein sequence ID" value="CAG8740636.1"/>
    <property type="molecule type" value="Genomic_DNA"/>
</dbReference>
<proteinExistence type="predicted"/>
<keyword evidence="2" id="KW-1185">Reference proteome</keyword>
<protein>
    <submittedName>
        <fullName evidence="1">12015_t:CDS:1</fullName>
    </submittedName>
</protein>
<feature type="non-terminal residue" evidence="1">
    <location>
        <position position="375"/>
    </location>
</feature>
<evidence type="ECO:0000313" key="1">
    <source>
        <dbReference type="EMBL" id="CAG8740636.1"/>
    </source>
</evidence>
<accession>A0ACA9Q791</accession>
<evidence type="ECO:0000313" key="2">
    <source>
        <dbReference type="Proteomes" id="UP000789525"/>
    </source>
</evidence>
<gene>
    <name evidence="1" type="ORF">ACOLOM_LOCUS12157</name>
</gene>
<organism evidence="1 2">
    <name type="scientific">Acaulospora colombiana</name>
    <dbReference type="NCBI Taxonomy" id="27376"/>
    <lineage>
        <taxon>Eukaryota</taxon>
        <taxon>Fungi</taxon>
        <taxon>Fungi incertae sedis</taxon>
        <taxon>Mucoromycota</taxon>
        <taxon>Glomeromycotina</taxon>
        <taxon>Glomeromycetes</taxon>
        <taxon>Diversisporales</taxon>
        <taxon>Acaulosporaceae</taxon>
        <taxon>Acaulospora</taxon>
    </lineage>
</organism>
<sequence>REFSTSEADGRPVAKQVRSESPFIDAEDLPLDPSDAHKILTVLSTIDTDNFMDRIFNFQVNPPAQTTLRSLLQESSKHPLRIIRGAVNQLLPSSSQPRALLAVGASNQQRFVDFAHGLLNQVAARGANTISSKRDTVVASDEERDAEILLPFEERKRKYALVQRLPSGDWWSSSTIPREGTVGLNRASAKQLVTKQAELVSIIPSQPVPSDEMPLFSTLKPLPVTKPKDDSKKPITLQTRTLPAPKLLDYGVFCTFAPYFDSEATEMLEKQKRLSQVEASKHRPAVDSVTGVADINESAVAALEVDEEMRAIDEEPQRPVESKPPIFPSEEVLQNLKNIMHQDETEIFKQALESLRTEFGVTDLLEQTAIALDNL</sequence>